<dbReference type="Pfam" id="PF12762">
    <property type="entry name" value="DDE_Tnp_IS1595"/>
    <property type="match status" value="1"/>
</dbReference>
<evidence type="ECO:0000313" key="3">
    <source>
        <dbReference type="Proteomes" id="UP000460626"/>
    </source>
</evidence>
<evidence type="ECO:0000259" key="1">
    <source>
        <dbReference type="Pfam" id="PF12762"/>
    </source>
</evidence>
<dbReference type="Proteomes" id="UP000460626">
    <property type="component" value="Unassembled WGS sequence"/>
</dbReference>
<proteinExistence type="predicted"/>
<organism evidence="2 3">
    <name type="scientific">Aurantiacibacter arachoides</name>
    <dbReference type="NCBI Taxonomy" id="1850444"/>
    <lineage>
        <taxon>Bacteria</taxon>
        <taxon>Pseudomonadati</taxon>
        <taxon>Pseudomonadota</taxon>
        <taxon>Alphaproteobacteria</taxon>
        <taxon>Sphingomonadales</taxon>
        <taxon>Erythrobacteraceae</taxon>
        <taxon>Aurantiacibacter</taxon>
    </lineage>
</organism>
<dbReference type="InterPro" id="IPR024445">
    <property type="entry name" value="Tnp_ISXO2-like"/>
</dbReference>
<sequence>MNGIEGFQAQLKRGINGTHTCVSAKHLSKYLVVFEFRHDRPQTMLTS</sequence>
<name>A0A845A508_9SPHN</name>
<evidence type="ECO:0000313" key="2">
    <source>
        <dbReference type="EMBL" id="MXO94760.1"/>
    </source>
</evidence>
<accession>A0A845A508</accession>
<feature type="domain" description="ISXO2-like transposase" evidence="1">
    <location>
        <begin position="1"/>
        <end position="39"/>
    </location>
</feature>
<gene>
    <name evidence="2" type="ORF">GRI62_14255</name>
</gene>
<keyword evidence="3" id="KW-1185">Reference proteome</keyword>
<dbReference type="OrthoDB" id="271821at2"/>
<dbReference type="AlphaFoldDB" id="A0A845A508"/>
<dbReference type="EMBL" id="WTYH01000001">
    <property type="protein sequence ID" value="MXO94760.1"/>
    <property type="molecule type" value="Genomic_DNA"/>
</dbReference>
<protein>
    <recommendedName>
        <fullName evidence="1">ISXO2-like transposase domain-containing protein</fullName>
    </recommendedName>
</protein>
<dbReference type="RefSeq" id="WP_160731897.1">
    <property type="nucleotide sequence ID" value="NZ_WTYH01000001.1"/>
</dbReference>
<reference evidence="2 3" key="1">
    <citation type="submission" date="2019-12" db="EMBL/GenBank/DDBJ databases">
        <title>Genomic-based taxomic classification of the family Erythrobacteraceae.</title>
        <authorList>
            <person name="Xu L."/>
        </authorList>
    </citation>
    <scope>NUCLEOTIDE SEQUENCE [LARGE SCALE GENOMIC DNA]</scope>
    <source>
        <strain evidence="2 3">RC4-10-4</strain>
    </source>
</reference>
<comment type="caution">
    <text evidence="2">The sequence shown here is derived from an EMBL/GenBank/DDBJ whole genome shotgun (WGS) entry which is preliminary data.</text>
</comment>